<evidence type="ECO:0000313" key="1">
    <source>
        <dbReference type="EMBL" id="CAH1413228.1"/>
    </source>
</evidence>
<name>A0AAU9LBB9_9ASTR</name>
<organism evidence="1 2">
    <name type="scientific">Lactuca virosa</name>
    <dbReference type="NCBI Taxonomy" id="75947"/>
    <lineage>
        <taxon>Eukaryota</taxon>
        <taxon>Viridiplantae</taxon>
        <taxon>Streptophyta</taxon>
        <taxon>Embryophyta</taxon>
        <taxon>Tracheophyta</taxon>
        <taxon>Spermatophyta</taxon>
        <taxon>Magnoliopsida</taxon>
        <taxon>eudicotyledons</taxon>
        <taxon>Gunneridae</taxon>
        <taxon>Pentapetalae</taxon>
        <taxon>asterids</taxon>
        <taxon>campanulids</taxon>
        <taxon>Asterales</taxon>
        <taxon>Asteraceae</taxon>
        <taxon>Cichorioideae</taxon>
        <taxon>Cichorieae</taxon>
        <taxon>Lactucinae</taxon>
        <taxon>Lactuca</taxon>
    </lineage>
</organism>
<evidence type="ECO:0000313" key="2">
    <source>
        <dbReference type="Proteomes" id="UP001157418"/>
    </source>
</evidence>
<keyword evidence="2" id="KW-1185">Reference proteome</keyword>
<proteinExistence type="predicted"/>
<dbReference type="EMBL" id="CAKMRJ010000001">
    <property type="protein sequence ID" value="CAH1413228.1"/>
    <property type="molecule type" value="Genomic_DNA"/>
</dbReference>
<dbReference type="AlphaFoldDB" id="A0AAU9LBB9"/>
<comment type="caution">
    <text evidence="1">The sequence shown here is derived from an EMBL/GenBank/DDBJ whole genome shotgun (WGS) entry which is preliminary data.</text>
</comment>
<protein>
    <submittedName>
        <fullName evidence="1">Uncharacterized protein</fullName>
    </submittedName>
</protein>
<dbReference type="Proteomes" id="UP001157418">
    <property type="component" value="Unassembled WGS sequence"/>
</dbReference>
<reference evidence="1 2" key="1">
    <citation type="submission" date="2022-01" db="EMBL/GenBank/DDBJ databases">
        <authorList>
            <person name="Xiong W."/>
            <person name="Schranz E."/>
        </authorList>
    </citation>
    <scope>NUCLEOTIDE SEQUENCE [LARGE SCALE GENOMIC DNA]</scope>
</reference>
<sequence length="174" mass="20330">MEDTLEELKLQAPTADAYDNLTKVITFSFQKGFEKLRDLNEKVELTPNVGPFDSRWGEEGVSDWNQEYKLLDESTNEDIATMKKECKCKETEKINRTNPLEQTKGFSQAQIDQAIQETLIVEQIEENPNPLLGISYWYMKGRLFDYHFATYNTFNIPSPNLEELYLPLSQHERH</sequence>
<accession>A0AAU9LBB9</accession>
<gene>
    <name evidence="1" type="ORF">LVIROSA_LOCUS1198</name>
</gene>